<gene>
    <name evidence="1" type="ORF">ATW55_11930</name>
</gene>
<evidence type="ECO:0000313" key="2">
    <source>
        <dbReference type="Proteomes" id="UP000053557"/>
    </source>
</evidence>
<organism evidence="1 2">
    <name type="scientific">Ferroacidibacillus organovorans</name>
    <dbReference type="NCBI Taxonomy" id="1765683"/>
    <lineage>
        <taxon>Bacteria</taxon>
        <taxon>Bacillati</taxon>
        <taxon>Bacillota</taxon>
        <taxon>Bacilli</taxon>
        <taxon>Bacillales</taxon>
        <taxon>Alicyclobacillaceae</taxon>
        <taxon>Ferroacidibacillus</taxon>
    </lineage>
</organism>
<dbReference type="Proteomes" id="UP000053557">
    <property type="component" value="Unassembled WGS sequence"/>
</dbReference>
<name>A0A101XTS5_9BACL</name>
<keyword evidence="2" id="KW-1185">Reference proteome</keyword>
<accession>A0A101XTS5</accession>
<comment type="caution">
    <text evidence="1">The sequence shown here is derived from an EMBL/GenBank/DDBJ whole genome shotgun (WGS) entry which is preliminary data.</text>
</comment>
<proteinExistence type="predicted"/>
<protein>
    <recommendedName>
        <fullName evidence="3">Transposase</fullName>
    </recommendedName>
</protein>
<evidence type="ECO:0000313" key="1">
    <source>
        <dbReference type="EMBL" id="KUO97300.1"/>
    </source>
</evidence>
<dbReference type="AlphaFoldDB" id="A0A101XTS5"/>
<dbReference type="EMBL" id="LPVJ01000003">
    <property type="protein sequence ID" value="KUO97300.1"/>
    <property type="molecule type" value="Genomic_DNA"/>
</dbReference>
<dbReference type="NCBIfam" id="NF047593">
    <property type="entry name" value="IS66_ISAeme5_TnpA"/>
    <property type="match status" value="1"/>
</dbReference>
<evidence type="ECO:0008006" key="3">
    <source>
        <dbReference type="Google" id="ProtNLM"/>
    </source>
</evidence>
<reference evidence="1 2" key="1">
    <citation type="submission" date="2015-12" db="EMBL/GenBank/DDBJ databases">
        <title>Draft genome sequence of Acidibacillus ferrooxidans ITV001, isolated from a chalcopyrite acid mine drainage site in Brazil.</title>
        <authorList>
            <person name="Dall'Agnol H."/>
            <person name="Nancucheo I."/>
            <person name="Johnson B."/>
            <person name="Oliveira R."/>
            <person name="Leite L."/>
            <person name="Pylro V."/>
            <person name="Nunes G.L."/>
            <person name="Tzotzos G."/>
            <person name="Fernandes G.R."/>
            <person name="Dutra J."/>
            <person name="Orellana S.C."/>
            <person name="Oliveira G."/>
        </authorList>
    </citation>
    <scope>NUCLEOTIDE SEQUENCE [LARGE SCALE GENOMIC DNA]</scope>
    <source>
        <strain evidence="2">ITV01</strain>
    </source>
</reference>
<sequence length="112" mass="13022">MWRRSSVTQEEKQTLRVLWKDRVRDFRASGMTAAAWCAEHQLKTHQLGYWIQQYEKPTSSKPSPAWIPVQIDESPQPAEDGLLLRFGEFTLEVKPGFNRQLLVDVVRVLSQP</sequence>